<name>A0A4U0UDV2_9PEZI</name>
<evidence type="ECO:0000313" key="2">
    <source>
        <dbReference type="EMBL" id="TKA32515.1"/>
    </source>
</evidence>
<dbReference type="Gene3D" id="3.90.1200.10">
    <property type="match status" value="1"/>
</dbReference>
<evidence type="ECO:0000259" key="1">
    <source>
        <dbReference type="Pfam" id="PF01636"/>
    </source>
</evidence>
<evidence type="ECO:0000313" key="3">
    <source>
        <dbReference type="Proteomes" id="UP000308549"/>
    </source>
</evidence>
<protein>
    <recommendedName>
        <fullName evidence="1">Aminoglycoside phosphotransferase domain-containing protein</fullName>
    </recommendedName>
</protein>
<dbReference type="AlphaFoldDB" id="A0A4U0UDV2"/>
<dbReference type="Proteomes" id="UP000308549">
    <property type="component" value="Unassembled WGS sequence"/>
</dbReference>
<dbReference type="Pfam" id="PF01636">
    <property type="entry name" value="APH"/>
    <property type="match status" value="1"/>
</dbReference>
<organism evidence="2 3">
    <name type="scientific">Salinomyces thailandicus</name>
    <dbReference type="NCBI Taxonomy" id="706561"/>
    <lineage>
        <taxon>Eukaryota</taxon>
        <taxon>Fungi</taxon>
        <taxon>Dikarya</taxon>
        <taxon>Ascomycota</taxon>
        <taxon>Pezizomycotina</taxon>
        <taxon>Dothideomycetes</taxon>
        <taxon>Dothideomycetidae</taxon>
        <taxon>Mycosphaerellales</taxon>
        <taxon>Teratosphaeriaceae</taxon>
        <taxon>Salinomyces</taxon>
    </lineage>
</organism>
<reference evidence="2 3" key="1">
    <citation type="submission" date="2017-03" db="EMBL/GenBank/DDBJ databases">
        <title>Genomes of endolithic fungi from Antarctica.</title>
        <authorList>
            <person name="Coleine C."/>
            <person name="Masonjones S."/>
            <person name="Stajich J.E."/>
        </authorList>
    </citation>
    <scope>NUCLEOTIDE SEQUENCE [LARGE SCALE GENOMIC DNA]</scope>
    <source>
        <strain evidence="2 3">CCFEE 6315</strain>
    </source>
</reference>
<feature type="domain" description="Aminoglycoside phosphotransferase" evidence="1">
    <location>
        <begin position="95"/>
        <end position="263"/>
    </location>
</feature>
<comment type="caution">
    <text evidence="2">The sequence shown here is derived from an EMBL/GenBank/DDBJ whole genome shotgun (WGS) entry which is preliminary data.</text>
</comment>
<dbReference type="OrthoDB" id="5404599at2759"/>
<dbReference type="InterPro" id="IPR002575">
    <property type="entry name" value="Aminoglycoside_PTrfase"/>
</dbReference>
<dbReference type="EMBL" id="NAJL01000005">
    <property type="protein sequence ID" value="TKA32515.1"/>
    <property type="molecule type" value="Genomic_DNA"/>
</dbReference>
<gene>
    <name evidence="2" type="ORF">B0A50_01623</name>
</gene>
<dbReference type="PANTHER" id="PTHR21310:SF58">
    <property type="entry name" value="AMINOGLYCOSIDE PHOSPHOTRANSFERASE DOMAIN-CONTAINING PROTEIN"/>
    <property type="match status" value="1"/>
</dbReference>
<dbReference type="InterPro" id="IPR011009">
    <property type="entry name" value="Kinase-like_dom_sf"/>
</dbReference>
<dbReference type="SUPFAM" id="SSF56112">
    <property type="entry name" value="Protein kinase-like (PK-like)"/>
    <property type="match status" value="1"/>
</dbReference>
<sequence length="323" mass="36852">MAPSFTSETLRQVDADSWIIGGRLLLSHRPTPLPGDASWSDGNGHFFSISEASDHDLDLSSVQPLPQPNIPFPLVNEVVGFAHPRAAWEIGNAFLKVITPVSPQITREHVTLDTIHKMKHEMQLDFALPTVIYHGEWDDRYYLILTKVPGQTLHKMWPLIDEKARQHYVSRVARLCELLSTRQGSSISGVDGGYLPEYYLTQKEKEVSNFSPTRLLQNSRASGMDCSTTFVFYHCDLGAGNILIDTTDGSLAIIDWECAGFVPREWIRTKFRVCAGMDLEMSPSNDDIPRHDWRARMQRELEKDGFPDVAETWMEWFRCRDRE</sequence>
<dbReference type="PANTHER" id="PTHR21310">
    <property type="entry name" value="AMINOGLYCOSIDE PHOSPHOTRANSFERASE-RELATED-RELATED"/>
    <property type="match status" value="1"/>
</dbReference>
<proteinExistence type="predicted"/>
<accession>A0A4U0UDV2</accession>
<keyword evidence="3" id="KW-1185">Reference proteome</keyword>
<dbReference type="InterPro" id="IPR051678">
    <property type="entry name" value="AGP_Transferase"/>
</dbReference>